<keyword evidence="1" id="KW-0472">Membrane</keyword>
<keyword evidence="1" id="KW-0812">Transmembrane</keyword>
<proteinExistence type="predicted"/>
<dbReference type="RefSeq" id="WP_281483574.1">
    <property type="nucleotide sequence ID" value="NZ_CP124543.1"/>
</dbReference>
<dbReference type="KEGG" id="hbq:QI031_02055"/>
<dbReference type="Proteomes" id="UP001223520">
    <property type="component" value="Chromosome"/>
</dbReference>
<evidence type="ECO:0000256" key="1">
    <source>
        <dbReference type="SAM" id="Phobius"/>
    </source>
</evidence>
<evidence type="ECO:0000313" key="3">
    <source>
        <dbReference type="Proteomes" id="UP001223520"/>
    </source>
</evidence>
<feature type="transmembrane region" description="Helical" evidence="1">
    <location>
        <begin position="7"/>
        <end position="28"/>
    </location>
</feature>
<dbReference type="EMBL" id="CP124543">
    <property type="protein sequence ID" value="WGV26320.1"/>
    <property type="molecule type" value="Genomic_DNA"/>
</dbReference>
<reference evidence="2 3" key="1">
    <citation type="journal article" date="2023" name="Limnol Oceanogr Lett">
        <title>Environmental adaptations by the intertidal Antarctic cyanobacterium Halotia branconii CENA392 as revealed using long-read genome sequencing.</title>
        <authorList>
            <person name="Dextro R.B."/>
            <person name="Delbaje E."/>
            <person name="Freitas P.N.N."/>
            <person name="Geraldes V."/>
            <person name="Pinto E."/>
            <person name="Long P.F."/>
            <person name="Fiore M.F."/>
        </authorList>
    </citation>
    <scope>NUCLEOTIDE SEQUENCE [LARGE SCALE GENOMIC DNA]</scope>
    <source>
        <strain evidence="2 3">CENA392</strain>
    </source>
</reference>
<dbReference type="Gene3D" id="2.60.120.430">
    <property type="entry name" value="Galactose-binding lectin"/>
    <property type="match status" value="1"/>
</dbReference>
<organism evidence="2 3">
    <name type="scientific">Halotia branconii CENA392</name>
    <dbReference type="NCBI Taxonomy" id="1539056"/>
    <lineage>
        <taxon>Bacteria</taxon>
        <taxon>Bacillati</taxon>
        <taxon>Cyanobacteriota</taxon>
        <taxon>Cyanophyceae</taxon>
        <taxon>Nostocales</taxon>
        <taxon>Nodulariaceae</taxon>
        <taxon>Halotia</taxon>
    </lineage>
</organism>
<evidence type="ECO:0000313" key="2">
    <source>
        <dbReference type="EMBL" id="WGV26320.1"/>
    </source>
</evidence>
<protein>
    <submittedName>
        <fullName evidence="2">Uncharacterized protein</fullName>
    </submittedName>
</protein>
<keyword evidence="3" id="KW-1185">Reference proteome</keyword>
<sequence length="195" mass="20695">MKTVVPVMKIALGIVALLVFGWLGWLVLQPNGNGDKNLSGKFGGIEVTASSKNSINKNYTVDPSLPGNSPVPGLSIKEGKLVEVIPARDFKWSCKGNIADPYNFVGPGGDSNYTADDERTRLPSAPFCGLIGRVGNNGKWHYLGDNNTFISDSSGSLYLTANDVTPGNCPLPDKNECYSDNKGSASATVTVNVQK</sequence>
<name>A0AAJ6NTA1_9CYAN</name>
<gene>
    <name evidence="2" type="ORF">QI031_02055</name>
</gene>
<accession>A0AAJ6NTA1</accession>
<dbReference type="AlphaFoldDB" id="A0AAJ6NTA1"/>
<keyword evidence="1" id="KW-1133">Transmembrane helix</keyword>